<keyword evidence="1" id="KW-0472">Membrane</keyword>
<evidence type="ECO:0000256" key="1">
    <source>
        <dbReference type="SAM" id="Phobius"/>
    </source>
</evidence>
<feature type="transmembrane region" description="Helical" evidence="1">
    <location>
        <begin position="70"/>
        <end position="91"/>
    </location>
</feature>
<organism evidence="2 3">
    <name type="scientific">Armillaria novae-zelandiae</name>
    <dbReference type="NCBI Taxonomy" id="153914"/>
    <lineage>
        <taxon>Eukaryota</taxon>
        <taxon>Fungi</taxon>
        <taxon>Dikarya</taxon>
        <taxon>Basidiomycota</taxon>
        <taxon>Agaricomycotina</taxon>
        <taxon>Agaricomycetes</taxon>
        <taxon>Agaricomycetidae</taxon>
        <taxon>Agaricales</taxon>
        <taxon>Marasmiineae</taxon>
        <taxon>Physalacriaceae</taxon>
        <taxon>Armillaria</taxon>
    </lineage>
</organism>
<reference evidence="2" key="1">
    <citation type="submission" date="2023-06" db="EMBL/GenBank/DDBJ databases">
        <authorList>
            <consortium name="Lawrence Berkeley National Laboratory"/>
            <person name="Ahrendt S."/>
            <person name="Sahu N."/>
            <person name="Indic B."/>
            <person name="Wong-Bajracharya J."/>
            <person name="Merenyi Z."/>
            <person name="Ke H.-M."/>
            <person name="Monk M."/>
            <person name="Kocsube S."/>
            <person name="Drula E."/>
            <person name="Lipzen A."/>
            <person name="Balint B."/>
            <person name="Henrissat B."/>
            <person name="Andreopoulos B."/>
            <person name="Martin F.M."/>
            <person name="Harder C.B."/>
            <person name="Rigling D."/>
            <person name="Ford K.L."/>
            <person name="Foster G.D."/>
            <person name="Pangilinan J."/>
            <person name="Papanicolaou A."/>
            <person name="Barry K."/>
            <person name="LaButti K."/>
            <person name="Viragh M."/>
            <person name="Koriabine M."/>
            <person name="Yan M."/>
            <person name="Riley R."/>
            <person name="Champramary S."/>
            <person name="Plett K.L."/>
            <person name="Tsai I.J."/>
            <person name="Slot J."/>
            <person name="Sipos G."/>
            <person name="Plett J."/>
            <person name="Nagy L.G."/>
            <person name="Grigoriev I.V."/>
        </authorList>
    </citation>
    <scope>NUCLEOTIDE SEQUENCE</scope>
    <source>
        <strain evidence="2">ICMP 16352</strain>
    </source>
</reference>
<dbReference type="EMBL" id="JAUEPR010000005">
    <property type="protein sequence ID" value="KAK0484828.1"/>
    <property type="molecule type" value="Genomic_DNA"/>
</dbReference>
<accession>A0AA39UFB0</accession>
<proteinExistence type="predicted"/>
<protein>
    <submittedName>
        <fullName evidence="2">Uncharacterized protein</fullName>
    </submittedName>
</protein>
<keyword evidence="1" id="KW-1133">Transmembrane helix</keyword>
<evidence type="ECO:0000313" key="3">
    <source>
        <dbReference type="Proteomes" id="UP001175227"/>
    </source>
</evidence>
<evidence type="ECO:0000313" key="2">
    <source>
        <dbReference type="EMBL" id="KAK0484828.1"/>
    </source>
</evidence>
<keyword evidence="1" id="KW-0812">Transmembrane</keyword>
<name>A0AA39UFB0_9AGAR</name>
<keyword evidence="3" id="KW-1185">Reference proteome</keyword>
<feature type="transmembrane region" description="Helical" evidence="1">
    <location>
        <begin position="36"/>
        <end position="64"/>
    </location>
</feature>
<feature type="transmembrane region" description="Helical" evidence="1">
    <location>
        <begin position="98"/>
        <end position="122"/>
    </location>
</feature>
<dbReference type="AlphaFoldDB" id="A0AA39UFB0"/>
<gene>
    <name evidence="2" type="ORF">IW261DRAFT_1560506</name>
</gene>
<feature type="transmembrane region" description="Helical" evidence="1">
    <location>
        <begin position="6"/>
        <end position="24"/>
    </location>
</feature>
<sequence>MQAIPAGYPIVELLCSSILYYLAFPNDRRSTNYLVYGIYVIEVVQTMFITHDVFATCGCGFVLLVPRTSAADFLLLVMKAVACFGQIFYAFKSSKSGIIPILVICVSLTSSVAALILGIHTFQAANVTEMNN</sequence>
<comment type="caution">
    <text evidence="2">The sequence shown here is derived from an EMBL/GenBank/DDBJ whole genome shotgun (WGS) entry which is preliminary data.</text>
</comment>
<dbReference type="Proteomes" id="UP001175227">
    <property type="component" value="Unassembled WGS sequence"/>
</dbReference>